<dbReference type="Gene3D" id="3.30.40.10">
    <property type="entry name" value="Zinc/RING finger domain, C3HC4 (zinc finger)"/>
    <property type="match status" value="1"/>
</dbReference>
<evidence type="ECO:0000313" key="12">
    <source>
        <dbReference type="EMBL" id="KAA0199634.1"/>
    </source>
</evidence>
<evidence type="ECO:0000256" key="4">
    <source>
        <dbReference type="ARBA" id="ARBA00022771"/>
    </source>
</evidence>
<dbReference type="CDD" id="cd15489">
    <property type="entry name" value="PHD_SF"/>
    <property type="match status" value="1"/>
</dbReference>
<comment type="subcellular location">
    <subcellularLocation>
        <location evidence="1">Nucleus</location>
    </subcellularLocation>
</comment>
<dbReference type="InterPro" id="IPR013083">
    <property type="entry name" value="Znf_RING/FYVE/PHD"/>
</dbReference>
<accession>A0A6A0H4Q0</accession>
<keyword evidence="6" id="KW-0805">Transcription regulation</keyword>
<organism evidence="12">
    <name type="scientific">Hyalella azteca</name>
    <name type="common">Amphipod</name>
    <dbReference type="NCBI Taxonomy" id="294128"/>
    <lineage>
        <taxon>Eukaryota</taxon>
        <taxon>Metazoa</taxon>
        <taxon>Ecdysozoa</taxon>
        <taxon>Arthropoda</taxon>
        <taxon>Crustacea</taxon>
        <taxon>Multicrustacea</taxon>
        <taxon>Malacostraca</taxon>
        <taxon>Eumalacostraca</taxon>
        <taxon>Peracarida</taxon>
        <taxon>Amphipoda</taxon>
        <taxon>Senticaudata</taxon>
        <taxon>Talitrida</taxon>
        <taxon>Talitroidea</taxon>
        <taxon>Hyalellidae</taxon>
        <taxon>Hyalella</taxon>
    </lineage>
</organism>
<evidence type="ECO:0000256" key="6">
    <source>
        <dbReference type="ARBA" id="ARBA00023015"/>
    </source>
</evidence>
<dbReference type="InterPro" id="IPR019787">
    <property type="entry name" value="Znf_PHD-finger"/>
</dbReference>
<dbReference type="PANTHER" id="PTHR45888:SF4">
    <property type="entry name" value="PHD FINGER PROTEIN 10"/>
    <property type="match status" value="1"/>
</dbReference>
<dbReference type="AlphaFoldDB" id="A0A6A0H4Q0"/>
<sequence length="799" mass="88702">MDESEEQPPLKRPCLEFQRTDNVDIAEEIKIPCSPGMSATISLPTTFPNLSSTQIKNTAAAASSLGITSATSPHSSSSAPIPATSIVLVSTVSSALIPATSSASTTNSSLASLTAITDTKVQHPPTSAASPQTEEPKLPSIAPKNDTVLIESSIDLPINPSESLVDSAVPKIVLDEEEAMDIDDSIVTNIRDVQKGSLDKSVADASLFLDDESCDTVMRKPEPVSNIREETLAGDPRLEALDIGITESASMDDADDSSVDASKVTINNLESSVDQSIAAEEGNEEQEDDDDTSKKSVKKRKKPRRSIFYKPRPERKRKEKEQEENTTTGLAGEQASVGSPVTNLDEDSQGSSSAKKEKEVRRFRYEVVVPESTEAFTVDKVMEYVWPLEGGYGEHYFVQEHISQYIGISSFKRKYPDLRRRPIDVSERDYLKELGVVSEIACDMGLTAVRSEDVMDILFADFPAKFEELSKHLSERRDNQLKQQGKVDYQLANIDKSKLHEYARQAAEEAALWNAALCREKREERRYTSEELKKLPLNSVCVGPLYEDLPQEEADQLGASADADHDGQIKSELPEEKGLLCKVCFFGKERNKAGKPEGLIVCAKCSSASHASCVDLNPSMIPRINSYSWQCMECKHCMQCKTAEDEDKMIFCDLCDRGYHIYCVGLRRVPQGRWHCKECAMCNSCGARTPAGGEVIKNAEWQHEDNKIGYATTLCVPCDRLWKRRQYCYVCLKVYKSIVEDSMVRCANCPKYIHREKHECSAMFEGEFLCLPCFKSSKTTILNHNRIIAAAKRKMASGF</sequence>
<name>A0A6A0H4Q0_HYAAZ</name>
<feature type="compositionally biased region" description="Polar residues" evidence="10">
    <location>
        <begin position="266"/>
        <end position="275"/>
    </location>
</feature>
<dbReference type="GO" id="GO:0005634">
    <property type="term" value="C:nucleus"/>
    <property type="evidence" value="ECO:0007669"/>
    <property type="project" value="UniProtKB-SubCell"/>
</dbReference>
<keyword evidence="3" id="KW-0677">Repeat</keyword>
<comment type="caution">
    <text evidence="12">The sequence shown here is derived from an EMBL/GenBank/DDBJ whole genome shotgun (WGS) entry which is preliminary data.</text>
</comment>
<gene>
    <name evidence="12" type="ORF">HAZT_HAZT001025</name>
</gene>
<dbReference type="InterPro" id="IPR001965">
    <property type="entry name" value="Znf_PHD"/>
</dbReference>
<feature type="domain" description="PHD-type" evidence="11">
    <location>
        <begin position="634"/>
        <end position="682"/>
    </location>
</feature>
<evidence type="ECO:0000256" key="2">
    <source>
        <dbReference type="ARBA" id="ARBA00022723"/>
    </source>
</evidence>
<dbReference type="PROSITE" id="PS50016">
    <property type="entry name" value="ZF_PHD_2"/>
    <property type="match status" value="2"/>
</dbReference>
<dbReference type="SMART" id="SM00249">
    <property type="entry name" value="PHD"/>
    <property type="match status" value="3"/>
</dbReference>
<evidence type="ECO:0000256" key="5">
    <source>
        <dbReference type="ARBA" id="ARBA00022833"/>
    </source>
</evidence>
<dbReference type="GO" id="GO:0008270">
    <property type="term" value="F:zinc ion binding"/>
    <property type="evidence" value="ECO:0007669"/>
    <property type="project" value="UniProtKB-KW"/>
</dbReference>
<proteinExistence type="predicted"/>
<evidence type="ECO:0000256" key="3">
    <source>
        <dbReference type="ARBA" id="ARBA00022737"/>
    </source>
</evidence>
<dbReference type="SUPFAM" id="SSF57903">
    <property type="entry name" value="FYVE/PHD zinc finger"/>
    <property type="match status" value="2"/>
</dbReference>
<keyword evidence="2" id="KW-0479">Metal-binding</keyword>
<reference evidence="12" key="1">
    <citation type="submission" date="2014-08" db="EMBL/GenBank/DDBJ databases">
        <authorList>
            <person name="Murali S."/>
            <person name="Richards S."/>
            <person name="Bandaranaike D."/>
            <person name="Bellair M."/>
            <person name="Blankenburg K."/>
            <person name="Chao H."/>
            <person name="Dinh H."/>
            <person name="Doddapaneni H."/>
            <person name="Dugan-Rocha S."/>
            <person name="Elkadiri S."/>
            <person name="Gnanaolivu R."/>
            <person name="Hughes D."/>
            <person name="Lee S."/>
            <person name="Li M."/>
            <person name="Ming W."/>
            <person name="Munidasa M."/>
            <person name="Muniz J."/>
            <person name="Nguyen L."/>
            <person name="Osuji N."/>
            <person name="Pu L.-L."/>
            <person name="Puazo M."/>
            <person name="Skinner E."/>
            <person name="Qu C."/>
            <person name="Quiroz J."/>
            <person name="Raj R."/>
            <person name="Weissenberger G."/>
            <person name="Xin Y."/>
            <person name="Zou X."/>
            <person name="Han Y."/>
            <person name="Worley K."/>
            <person name="Muzny D."/>
            <person name="Gibbs R."/>
        </authorList>
    </citation>
    <scope>NUCLEOTIDE SEQUENCE</scope>
    <source>
        <strain evidence="12">HAZT.00-mixed</strain>
        <tissue evidence="12">Whole organism</tissue>
    </source>
</reference>
<dbReference type="Pfam" id="PF00628">
    <property type="entry name" value="PHD"/>
    <property type="match status" value="2"/>
</dbReference>
<protein>
    <recommendedName>
        <fullName evidence="11">PHD-type domain-containing protein</fullName>
    </recommendedName>
</protein>
<dbReference type="CDD" id="cd21085">
    <property type="entry name" value="WH_NTD_PHF10"/>
    <property type="match status" value="1"/>
</dbReference>
<feature type="domain" description="PHD-type" evidence="11">
    <location>
        <begin position="578"/>
        <end position="637"/>
    </location>
</feature>
<feature type="compositionally biased region" description="Acidic residues" evidence="10">
    <location>
        <begin position="281"/>
        <end position="291"/>
    </location>
</feature>
<evidence type="ECO:0000259" key="11">
    <source>
        <dbReference type="PROSITE" id="PS50016"/>
    </source>
</evidence>
<evidence type="ECO:0000256" key="9">
    <source>
        <dbReference type="PROSITE-ProRule" id="PRU00146"/>
    </source>
</evidence>
<keyword evidence="5" id="KW-0862">Zinc</keyword>
<dbReference type="EMBL" id="JQDR03006811">
    <property type="protein sequence ID" value="KAA0199634.1"/>
    <property type="molecule type" value="Genomic_DNA"/>
</dbReference>
<reference evidence="12" key="3">
    <citation type="submission" date="2019-06" db="EMBL/GenBank/DDBJ databases">
        <authorList>
            <person name="Poynton C."/>
            <person name="Hasenbein S."/>
            <person name="Benoit J.B."/>
            <person name="Sepulveda M.S."/>
            <person name="Poelchau M.F."/>
            <person name="Murali S.C."/>
            <person name="Chen S."/>
            <person name="Glastad K.M."/>
            <person name="Werren J.H."/>
            <person name="Vineis J.H."/>
            <person name="Bowen J.L."/>
            <person name="Friedrich M."/>
            <person name="Jones J."/>
            <person name="Robertson H.M."/>
            <person name="Feyereisen R."/>
            <person name="Mechler-Hickson A."/>
            <person name="Mathers N."/>
            <person name="Lee C.E."/>
            <person name="Colbourne J.K."/>
            <person name="Biales A."/>
            <person name="Johnston J.S."/>
            <person name="Wellborn G.A."/>
            <person name="Rosendale A.J."/>
            <person name="Cridge A.G."/>
            <person name="Munoz-Torres M.C."/>
            <person name="Bain P.A."/>
            <person name="Manny A.R."/>
            <person name="Major K.M."/>
            <person name="Lambert F.N."/>
            <person name="Vulpe C.D."/>
            <person name="Tuck P."/>
            <person name="Blalock B.J."/>
            <person name="Lin Y.-Y."/>
            <person name="Smith M.E."/>
            <person name="Ochoa-Acuna H."/>
            <person name="Chen M.-J.M."/>
            <person name="Childers C.P."/>
            <person name="Qu J."/>
            <person name="Dugan S."/>
            <person name="Lee S.L."/>
            <person name="Chao H."/>
            <person name="Dinh H."/>
            <person name="Han Y."/>
            <person name="Doddapaneni H."/>
            <person name="Worley K.C."/>
            <person name="Muzny D.M."/>
            <person name="Gibbs R.A."/>
            <person name="Richards S."/>
        </authorList>
    </citation>
    <scope>NUCLEOTIDE SEQUENCE</scope>
    <source>
        <strain evidence="12">HAZT.00-mixed</strain>
        <tissue evidence="12">Whole organism</tissue>
    </source>
</reference>
<dbReference type="PANTHER" id="PTHR45888">
    <property type="entry name" value="HL01030P-RELATED"/>
    <property type="match status" value="1"/>
</dbReference>
<feature type="compositionally biased region" description="Polar residues" evidence="10">
    <location>
        <begin position="120"/>
        <end position="133"/>
    </location>
</feature>
<feature type="region of interest" description="Disordered" evidence="10">
    <location>
        <begin position="266"/>
        <end position="356"/>
    </location>
</feature>
<feature type="region of interest" description="Disordered" evidence="10">
    <location>
        <begin position="120"/>
        <end position="140"/>
    </location>
</feature>
<evidence type="ECO:0000256" key="10">
    <source>
        <dbReference type="SAM" id="MobiDB-lite"/>
    </source>
</evidence>
<keyword evidence="7" id="KW-0804">Transcription</keyword>
<dbReference type="CDD" id="cd15529">
    <property type="entry name" value="PHD2_PHF10"/>
    <property type="match status" value="1"/>
</dbReference>
<dbReference type="InterPro" id="IPR011011">
    <property type="entry name" value="Znf_FYVE_PHD"/>
</dbReference>
<reference evidence="12" key="2">
    <citation type="journal article" date="2018" name="Environ. Sci. Technol.">
        <title>The Toxicogenome of Hyalella azteca: A Model for Sediment Ecotoxicology and Evolutionary Toxicology.</title>
        <authorList>
            <person name="Poynton H.C."/>
            <person name="Hasenbein S."/>
            <person name="Benoit J.B."/>
            <person name="Sepulveda M.S."/>
            <person name="Poelchau M.F."/>
            <person name="Hughes D.S.T."/>
            <person name="Murali S.C."/>
            <person name="Chen S."/>
            <person name="Glastad K.M."/>
            <person name="Goodisman M.A.D."/>
            <person name="Werren J.H."/>
            <person name="Vineis J.H."/>
            <person name="Bowen J.L."/>
            <person name="Friedrich M."/>
            <person name="Jones J."/>
            <person name="Robertson H.M."/>
            <person name="Feyereisen R."/>
            <person name="Mechler-Hickson A."/>
            <person name="Mathers N."/>
            <person name="Lee C.E."/>
            <person name="Colbourne J.K."/>
            <person name="Biales A."/>
            <person name="Johnston J.S."/>
            <person name="Wellborn G.A."/>
            <person name="Rosendale A.J."/>
            <person name="Cridge A.G."/>
            <person name="Munoz-Torres M.C."/>
            <person name="Bain P.A."/>
            <person name="Manny A.R."/>
            <person name="Major K.M."/>
            <person name="Lambert F.N."/>
            <person name="Vulpe C.D."/>
            <person name="Tuck P."/>
            <person name="Blalock B.J."/>
            <person name="Lin Y.Y."/>
            <person name="Smith M.E."/>
            <person name="Ochoa-Acuna H."/>
            <person name="Chen M.M."/>
            <person name="Childers C.P."/>
            <person name="Qu J."/>
            <person name="Dugan S."/>
            <person name="Lee S.L."/>
            <person name="Chao H."/>
            <person name="Dinh H."/>
            <person name="Han Y."/>
            <person name="Doddapaneni H."/>
            <person name="Worley K.C."/>
            <person name="Muzny D.M."/>
            <person name="Gibbs R.A."/>
            <person name="Richards S."/>
        </authorList>
    </citation>
    <scope>NUCLEOTIDE SEQUENCE</scope>
    <source>
        <strain evidence="12">HAZT.00-mixed</strain>
        <tissue evidence="12">Whole organism</tissue>
    </source>
</reference>
<dbReference type="OrthoDB" id="1903104at2759"/>
<feature type="compositionally biased region" description="Basic residues" evidence="10">
    <location>
        <begin position="295"/>
        <end position="318"/>
    </location>
</feature>
<evidence type="ECO:0000256" key="8">
    <source>
        <dbReference type="ARBA" id="ARBA00023242"/>
    </source>
</evidence>
<evidence type="ECO:0000256" key="7">
    <source>
        <dbReference type="ARBA" id="ARBA00023163"/>
    </source>
</evidence>
<keyword evidence="4 9" id="KW-0863">Zinc-finger</keyword>
<evidence type="ECO:0000256" key="1">
    <source>
        <dbReference type="ARBA" id="ARBA00004123"/>
    </source>
</evidence>
<dbReference type="Proteomes" id="UP000711488">
    <property type="component" value="Unassembled WGS sequence"/>
</dbReference>
<keyword evidence="8" id="KW-0539">Nucleus</keyword>